<gene>
    <name evidence="1" type="ORF">GMARGA_LOCUS37494</name>
</gene>
<dbReference type="Proteomes" id="UP000789901">
    <property type="component" value="Unassembled WGS sequence"/>
</dbReference>
<comment type="caution">
    <text evidence="1">The sequence shown here is derived from an EMBL/GenBank/DDBJ whole genome shotgun (WGS) entry which is preliminary data.</text>
</comment>
<protein>
    <submittedName>
        <fullName evidence="1">38282_t:CDS:1</fullName>
    </submittedName>
</protein>
<name>A0ABN7X0M1_GIGMA</name>
<organism evidence="1 2">
    <name type="scientific">Gigaspora margarita</name>
    <dbReference type="NCBI Taxonomy" id="4874"/>
    <lineage>
        <taxon>Eukaryota</taxon>
        <taxon>Fungi</taxon>
        <taxon>Fungi incertae sedis</taxon>
        <taxon>Mucoromycota</taxon>
        <taxon>Glomeromycotina</taxon>
        <taxon>Glomeromycetes</taxon>
        <taxon>Diversisporales</taxon>
        <taxon>Gigasporaceae</taxon>
        <taxon>Gigaspora</taxon>
    </lineage>
</organism>
<evidence type="ECO:0000313" key="2">
    <source>
        <dbReference type="Proteomes" id="UP000789901"/>
    </source>
</evidence>
<keyword evidence="2" id="KW-1185">Reference proteome</keyword>
<proteinExistence type="predicted"/>
<feature type="non-terminal residue" evidence="1">
    <location>
        <position position="1"/>
    </location>
</feature>
<sequence>GKVELKTGIEIGELKFEKKEKPSYSEIPNLITNNLLDFEKIQDKEQLTKNLHNAVNKDEYIKYTTITLFLNEKAYNKRMTRYRKWYQSKKKLLTKVGDLYNLYYKLSKKDRPMTKTEIEEAIEDILINE</sequence>
<accession>A0ABN7X0M1</accession>
<dbReference type="EMBL" id="CAJVQB010078518">
    <property type="protein sequence ID" value="CAG8845176.1"/>
    <property type="molecule type" value="Genomic_DNA"/>
</dbReference>
<reference evidence="1 2" key="1">
    <citation type="submission" date="2021-06" db="EMBL/GenBank/DDBJ databases">
        <authorList>
            <person name="Kallberg Y."/>
            <person name="Tangrot J."/>
            <person name="Rosling A."/>
        </authorList>
    </citation>
    <scope>NUCLEOTIDE SEQUENCE [LARGE SCALE GENOMIC DNA]</scope>
    <source>
        <strain evidence="1 2">120-4 pot B 10/14</strain>
    </source>
</reference>
<evidence type="ECO:0000313" key="1">
    <source>
        <dbReference type="EMBL" id="CAG8845176.1"/>
    </source>
</evidence>